<protein>
    <submittedName>
        <fullName evidence="3">MarR family transcriptional regulator</fullName>
    </submittedName>
</protein>
<evidence type="ECO:0000256" key="1">
    <source>
        <dbReference type="SAM" id="MobiDB-lite"/>
    </source>
</evidence>
<dbReference type="InterPro" id="IPR036390">
    <property type="entry name" value="WH_DNA-bd_sf"/>
</dbReference>
<sequence length="154" mass="16267">MTATSPTGQNAPAGTAPRRPSTRDAGEALLRVAHRVEGLLSELAAEHGLTAFQARALRALHDVSSQGALARQLGCTASRISVITRELEERGLVRKTASISDRRMRMARPTAEGTRIVEAIGAGLTARSPLSALSEDRVAALFDLMSEVEGVPEA</sequence>
<gene>
    <name evidence="3" type="ORF">KGD84_03260</name>
</gene>
<dbReference type="InterPro" id="IPR036388">
    <property type="entry name" value="WH-like_DNA-bd_sf"/>
</dbReference>
<organism evidence="3 4">
    <name type="scientific">Nocardiopsis changdeensis</name>
    <dbReference type="NCBI Taxonomy" id="2831969"/>
    <lineage>
        <taxon>Bacteria</taxon>
        <taxon>Bacillati</taxon>
        <taxon>Actinomycetota</taxon>
        <taxon>Actinomycetes</taxon>
        <taxon>Streptosporangiales</taxon>
        <taxon>Nocardiopsidaceae</taxon>
        <taxon>Nocardiopsis</taxon>
    </lineage>
</organism>
<dbReference type="PANTHER" id="PTHR33164">
    <property type="entry name" value="TRANSCRIPTIONAL REGULATOR, MARR FAMILY"/>
    <property type="match status" value="1"/>
</dbReference>
<dbReference type="InterPro" id="IPR000835">
    <property type="entry name" value="HTH_MarR-typ"/>
</dbReference>
<reference evidence="3 4" key="1">
    <citation type="submission" date="2021-05" db="EMBL/GenBank/DDBJ databases">
        <title>Direct Submission.</title>
        <authorList>
            <person name="Li K."/>
            <person name="Gao J."/>
        </authorList>
    </citation>
    <scope>NUCLEOTIDE SEQUENCE [LARGE SCALE GENOMIC DNA]</scope>
    <source>
        <strain evidence="3 4">Mg02</strain>
    </source>
</reference>
<feature type="region of interest" description="Disordered" evidence="1">
    <location>
        <begin position="1"/>
        <end position="23"/>
    </location>
</feature>
<dbReference type="Pfam" id="PF12802">
    <property type="entry name" value="MarR_2"/>
    <property type="match status" value="1"/>
</dbReference>
<keyword evidence="4" id="KW-1185">Reference proteome</keyword>
<evidence type="ECO:0000313" key="4">
    <source>
        <dbReference type="Proteomes" id="UP000676079"/>
    </source>
</evidence>
<dbReference type="PANTHER" id="PTHR33164:SF99">
    <property type="entry name" value="MARR FAMILY REGULATORY PROTEIN"/>
    <property type="match status" value="1"/>
</dbReference>
<proteinExistence type="predicted"/>
<dbReference type="RefSeq" id="WP_220564638.1">
    <property type="nucleotide sequence ID" value="NZ_CP074133.1"/>
</dbReference>
<evidence type="ECO:0000259" key="2">
    <source>
        <dbReference type="PROSITE" id="PS50995"/>
    </source>
</evidence>
<dbReference type="SMART" id="SM00347">
    <property type="entry name" value="HTH_MARR"/>
    <property type="match status" value="1"/>
</dbReference>
<evidence type="ECO:0000313" key="3">
    <source>
        <dbReference type="EMBL" id="QUX23417.1"/>
    </source>
</evidence>
<dbReference type="Proteomes" id="UP000676079">
    <property type="component" value="Chromosome"/>
</dbReference>
<dbReference type="PROSITE" id="PS50995">
    <property type="entry name" value="HTH_MARR_2"/>
    <property type="match status" value="1"/>
</dbReference>
<accession>A0ABX8BME3</accession>
<feature type="compositionally biased region" description="Polar residues" evidence="1">
    <location>
        <begin position="1"/>
        <end position="12"/>
    </location>
</feature>
<dbReference type="SUPFAM" id="SSF46785">
    <property type="entry name" value="Winged helix' DNA-binding domain"/>
    <property type="match status" value="1"/>
</dbReference>
<dbReference type="EMBL" id="CP074133">
    <property type="protein sequence ID" value="QUX23417.1"/>
    <property type="molecule type" value="Genomic_DNA"/>
</dbReference>
<dbReference type="Gene3D" id="1.10.10.10">
    <property type="entry name" value="Winged helix-like DNA-binding domain superfamily/Winged helix DNA-binding domain"/>
    <property type="match status" value="1"/>
</dbReference>
<dbReference type="InterPro" id="IPR039422">
    <property type="entry name" value="MarR/SlyA-like"/>
</dbReference>
<feature type="domain" description="HTH marR-type" evidence="2">
    <location>
        <begin position="22"/>
        <end position="150"/>
    </location>
</feature>
<name>A0ABX8BME3_9ACTN</name>